<reference evidence="8 9" key="2">
    <citation type="submission" date="2020-02" db="EMBL/GenBank/DDBJ databases">
        <title>Genome sequences of Thiorhodococcus mannitoliphagus and Thiorhodococcus minor, purple sulfur photosynthetic bacteria in the gammaproteobacterial family, Chromatiaceae.</title>
        <authorList>
            <person name="Aviles F.A."/>
            <person name="Meyer T.E."/>
            <person name="Kyndt J.A."/>
        </authorList>
    </citation>
    <scope>NUCLEOTIDE SEQUENCE [LARGE SCALE GENOMIC DNA]</scope>
    <source>
        <strain evidence="8 9">DSM 18266</strain>
    </source>
</reference>
<evidence type="ECO:0000313" key="9">
    <source>
        <dbReference type="Proteomes" id="UP000471640"/>
    </source>
</evidence>
<evidence type="ECO:0000256" key="3">
    <source>
        <dbReference type="ARBA" id="ARBA00022692"/>
    </source>
</evidence>
<dbReference type="GO" id="GO:0005886">
    <property type="term" value="C:plasma membrane"/>
    <property type="evidence" value="ECO:0007669"/>
    <property type="project" value="UniProtKB-SubCell"/>
</dbReference>
<gene>
    <name evidence="8" type="ORF">G3480_01305</name>
</gene>
<feature type="transmembrane region" description="Helical" evidence="6">
    <location>
        <begin position="6"/>
        <end position="26"/>
    </location>
</feature>
<evidence type="ECO:0000256" key="2">
    <source>
        <dbReference type="ARBA" id="ARBA00022475"/>
    </source>
</evidence>
<keyword evidence="9" id="KW-1185">Reference proteome</keyword>
<dbReference type="AlphaFoldDB" id="A0A6P1DTF6"/>
<name>A0A6P1DTF6_9GAMM</name>
<accession>A0A6P1DTF6</accession>
<evidence type="ECO:0000313" key="8">
    <source>
        <dbReference type="EMBL" id="NEX18964.1"/>
    </source>
</evidence>
<keyword evidence="3 6" id="KW-0812">Transmembrane</keyword>
<organism evidence="8 9">
    <name type="scientific">Thiorhodococcus mannitoliphagus</name>
    <dbReference type="NCBI Taxonomy" id="329406"/>
    <lineage>
        <taxon>Bacteria</taxon>
        <taxon>Pseudomonadati</taxon>
        <taxon>Pseudomonadota</taxon>
        <taxon>Gammaproteobacteria</taxon>
        <taxon>Chromatiales</taxon>
        <taxon>Chromatiaceae</taxon>
        <taxon>Thiorhodococcus</taxon>
    </lineage>
</organism>
<keyword evidence="4 6" id="KW-1133">Transmembrane helix</keyword>
<evidence type="ECO:0000256" key="5">
    <source>
        <dbReference type="ARBA" id="ARBA00023136"/>
    </source>
</evidence>
<keyword evidence="5 6" id="KW-0472">Membrane</keyword>
<feature type="domain" description="MrpA C-terminal/MbhD" evidence="7">
    <location>
        <begin position="16"/>
        <end position="79"/>
    </location>
</feature>
<keyword evidence="2" id="KW-1003">Cell membrane</keyword>
<dbReference type="EMBL" id="JAAIJR010000003">
    <property type="protein sequence ID" value="NEX18964.1"/>
    <property type="molecule type" value="Genomic_DNA"/>
</dbReference>
<proteinExistence type="predicted"/>
<comment type="caution">
    <text evidence="8">The sequence shown here is derived from an EMBL/GenBank/DDBJ whole genome shotgun (WGS) entry which is preliminary data.</text>
</comment>
<evidence type="ECO:0000256" key="4">
    <source>
        <dbReference type="ARBA" id="ARBA00022989"/>
    </source>
</evidence>
<evidence type="ECO:0000256" key="1">
    <source>
        <dbReference type="ARBA" id="ARBA00004651"/>
    </source>
</evidence>
<reference evidence="9" key="1">
    <citation type="journal article" date="2020" name="Microbiol. Resour. Announc.">
        <title>Draft Genome Sequences of Thiorhodococcus mannitoliphagus and Thiorhodococcus minor, Purple Sulfur Photosynthetic Bacteria in the Gammaproteobacterial Family Chromatiaceae.</title>
        <authorList>
            <person name="Aviles F.A."/>
            <person name="Meyer T.E."/>
            <person name="Kyndt J.A."/>
        </authorList>
    </citation>
    <scope>NUCLEOTIDE SEQUENCE [LARGE SCALE GENOMIC DNA]</scope>
    <source>
        <strain evidence="9">DSM 18266</strain>
    </source>
</reference>
<sequence length="96" mass="9753">MTAGLLLLFDLVLVTTLVGLAIAALISPDLRRAVMLFIAFGLWLALVWARLRAPDVALAEAAIGAGLGGALMLAAARRAARRASANGGIDAEGGEA</sequence>
<dbReference type="Proteomes" id="UP000471640">
    <property type="component" value="Unassembled WGS sequence"/>
</dbReference>
<dbReference type="InterPro" id="IPR025383">
    <property type="entry name" value="MrpA_C/MbhD"/>
</dbReference>
<protein>
    <submittedName>
        <fullName evidence="8">DUF4040 domain-containing protein</fullName>
    </submittedName>
</protein>
<feature type="transmembrane region" description="Helical" evidence="6">
    <location>
        <begin position="57"/>
        <end position="76"/>
    </location>
</feature>
<comment type="subcellular location">
    <subcellularLocation>
        <location evidence="1">Cell membrane</location>
        <topology evidence="1">Multi-pass membrane protein</topology>
    </subcellularLocation>
</comment>
<evidence type="ECO:0000256" key="6">
    <source>
        <dbReference type="SAM" id="Phobius"/>
    </source>
</evidence>
<feature type="transmembrane region" description="Helical" evidence="6">
    <location>
        <begin position="33"/>
        <end position="51"/>
    </location>
</feature>
<dbReference type="RefSeq" id="WP_164651849.1">
    <property type="nucleotide sequence ID" value="NZ_JAAIJR010000003.1"/>
</dbReference>
<evidence type="ECO:0000259" key="7">
    <source>
        <dbReference type="Pfam" id="PF13244"/>
    </source>
</evidence>
<dbReference type="Pfam" id="PF13244">
    <property type="entry name" value="MbhD"/>
    <property type="match status" value="1"/>
</dbReference>